<feature type="compositionally biased region" description="Low complexity" evidence="1">
    <location>
        <begin position="52"/>
        <end position="66"/>
    </location>
</feature>
<organism evidence="2 3">
    <name type="scientific">Eragrostis curvula</name>
    <name type="common">weeping love grass</name>
    <dbReference type="NCBI Taxonomy" id="38414"/>
    <lineage>
        <taxon>Eukaryota</taxon>
        <taxon>Viridiplantae</taxon>
        <taxon>Streptophyta</taxon>
        <taxon>Embryophyta</taxon>
        <taxon>Tracheophyta</taxon>
        <taxon>Spermatophyta</taxon>
        <taxon>Magnoliopsida</taxon>
        <taxon>Liliopsida</taxon>
        <taxon>Poales</taxon>
        <taxon>Poaceae</taxon>
        <taxon>PACMAD clade</taxon>
        <taxon>Chloridoideae</taxon>
        <taxon>Eragrostideae</taxon>
        <taxon>Eragrostidinae</taxon>
        <taxon>Eragrostis</taxon>
    </lineage>
</organism>
<dbReference type="Gramene" id="TVU27410">
    <property type="protein sequence ID" value="TVU27410"/>
    <property type="gene ID" value="EJB05_30019"/>
</dbReference>
<feature type="region of interest" description="Disordered" evidence="1">
    <location>
        <begin position="103"/>
        <end position="124"/>
    </location>
</feature>
<keyword evidence="3" id="KW-1185">Reference proteome</keyword>
<name>A0A5J9UWI6_9POAL</name>
<feature type="compositionally biased region" description="Low complexity" evidence="1">
    <location>
        <begin position="105"/>
        <end position="121"/>
    </location>
</feature>
<dbReference type="EMBL" id="RWGY01000013">
    <property type="protein sequence ID" value="TVU27410.1"/>
    <property type="molecule type" value="Genomic_DNA"/>
</dbReference>
<gene>
    <name evidence="2" type="ORF">EJB05_30019</name>
</gene>
<feature type="compositionally biased region" description="Polar residues" evidence="1">
    <location>
        <begin position="67"/>
        <end position="79"/>
    </location>
</feature>
<accession>A0A5J9UWI6</accession>
<proteinExistence type="predicted"/>
<reference evidence="2 3" key="1">
    <citation type="journal article" date="2019" name="Sci. Rep.">
        <title>A high-quality genome of Eragrostis curvula grass provides insights into Poaceae evolution and supports new strategies to enhance forage quality.</title>
        <authorList>
            <person name="Carballo J."/>
            <person name="Santos B.A.C.M."/>
            <person name="Zappacosta D."/>
            <person name="Garbus I."/>
            <person name="Selva J.P."/>
            <person name="Gallo C.A."/>
            <person name="Diaz A."/>
            <person name="Albertini E."/>
            <person name="Caccamo M."/>
            <person name="Echenique V."/>
        </authorList>
    </citation>
    <scope>NUCLEOTIDE SEQUENCE [LARGE SCALE GENOMIC DNA]</scope>
    <source>
        <strain evidence="3">cv. Victoria</strain>
        <tissue evidence="2">Leaf</tissue>
    </source>
</reference>
<evidence type="ECO:0000313" key="2">
    <source>
        <dbReference type="EMBL" id="TVU27410.1"/>
    </source>
</evidence>
<sequence length="151" mass="16220">MYRPAGRATNATKRTKAKKETRIWAVNAGDLASARRNHDVTSVMSEAVSAMRPRSVLSRSRSDSASAITGNDDSDSLTASSVISDVPFRSSGSDGCSAWNTGSVTARGTTAPVRPTATARPLGRRSRLKSVFTPMEKRNNIRATSEMLSRM</sequence>
<comment type="caution">
    <text evidence="2">The sequence shown here is derived from an EMBL/GenBank/DDBJ whole genome shotgun (WGS) entry which is preliminary data.</text>
</comment>
<evidence type="ECO:0000256" key="1">
    <source>
        <dbReference type="SAM" id="MobiDB-lite"/>
    </source>
</evidence>
<dbReference type="AlphaFoldDB" id="A0A5J9UWI6"/>
<dbReference type="Proteomes" id="UP000324897">
    <property type="component" value="Chromosome 2"/>
</dbReference>
<evidence type="ECO:0000313" key="3">
    <source>
        <dbReference type="Proteomes" id="UP000324897"/>
    </source>
</evidence>
<feature type="non-terminal residue" evidence="2">
    <location>
        <position position="1"/>
    </location>
</feature>
<feature type="region of interest" description="Disordered" evidence="1">
    <location>
        <begin position="45"/>
        <end position="79"/>
    </location>
</feature>
<protein>
    <submittedName>
        <fullName evidence="2">Uncharacterized protein</fullName>
    </submittedName>
</protein>